<reference evidence="1" key="1">
    <citation type="journal article" date="2023" name="Nat. Commun.">
        <title>Diploid and tetraploid genomes of Acorus and the evolution of monocots.</title>
        <authorList>
            <person name="Ma L."/>
            <person name="Liu K.W."/>
            <person name="Li Z."/>
            <person name="Hsiao Y.Y."/>
            <person name="Qi Y."/>
            <person name="Fu T."/>
            <person name="Tang G.D."/>
            <person name="Zhang D."/>
            <person name="Sun W.H."/>
            <person name="Liu D.K."/>
            <person name="Li Y."/>
            <person name="Chen G.Z."/>
            <person name="Liu X.D."/>
            <person name="Liao X.Y."/>
            <person name="Jiang Y.T."/>
            <person name="Yu X."/>
            <person name="Hao Y."/>
            <person name="Huang J."/>
            <person name="Zhao X.W."/>
            <person name="Ke S."/>
            <person name="Chen Y.Y."/>
            <person name="Wu W.L."/>
            <person name="Hsu J.L."/>
            <person name="Lin Y.F."/>
            <person name="Huang M.D."/>
            <person name="Li C.Y."/>
            <person name="Huang L."/>
            <person name="Wang Z.W."/>
            <person name="Zhao X."/>
            <person name="Zhong W.Y."/>
            <person name="Peng D.H."/>
            <person name="Ahmad S."/>
            <person name="Lan S."/>
            <person name="Zhang J.S."/>
            <person name="Tsai W.C."/>
            <person name="Van de Peer Y."/>
            <person name="Liu Z.J."/>
        </authorList>
    </citation>
    <scope>NUCLEOTIDE SEQUENCE</scope>
    <source>
        <strain evidence="1">CP</strain>
    </source>
</reference>
<protein>
    <submittedName>
        <fullName evidence="1">Uncharacterized protein</fullName>
    </submittedName>
</protein>
<dbReference type="EMBL" id="JAUJYO010000020">
    <property type="protein sequence ID" value="KAK1285804.1"/>
    <property type="molecule type" value="Genomic_DNA"/>
</dbReference>
<proteinExistence type="predicted"/>
<dbReference type="AlphaFoldDB" id="A0AAV9CB23"/>
<name>A0AAV9CB23_ACOCL</name>
<gene>
    <name evidence="1" type="ORF">QJS10_CPB20g00731</name>
</gene>
<comment type="caution">
    <text evidence="1">The sequence shown here is derived from an EMBL/GenBank/DDBJ whole genome shotgun (WGS) entry which is preliminary data.</text>
</comment>
<accession>A0AAV9CB23</accession>
<sequence length="248" mass="27227">MPALPSSLTPLPSSLARSLIDGSSCFYNPSSLMSEALKRSSSTLPSLHTQTSPITSASSSPLFMALSPSPPPMAPAPIPTSSMVSHPSLLNLKIGSRTHVSRPHPISILKNTLIKIKRRATSFWVFRILGLRAYGGNGFGFWKPDKNAVKGYMSVGDVESVLRRVCVIRGGTPRPHRRVFPNWPRQGHRLIIGTKNLRTPKSFHCSGEWDHVLDMMPQPLALVEIHLERIHLTPLEMLIQEASIGYGG</sequence>
<dbReference type="Proteomes" id="UP001180020">
    <property type="component" value="Unassembled WGS sequence"/>
</dbReference>
<evidence type="ECO:0000313" key="2">
    <source>
        <dbReference type="Proteomes" id="UP001180020"/>
    </source>
</evidence>
<organism evidence="1 2">
    <name type="scientific">Acorus calamus</name>
    <name type="common">Sweet flag</name>
    <dbReference type="NCBI Taxonomy" id="4465"/>
    <lineage>
        <taxon>Eukaryota</taxon>
        <taxon>Viridiplantae</taxon>
        <taxon>Streptophyta</taxon>
        <taxon>Embryophyta</taxon>
        <taxon>Tracheophyta</taxon>
        <taxon>Spermatophyta</taxon>
        <taxon>Magnoliopsida</taxon>
        <taxon>Liliopsida</taxon>
        <taxon>Acoraceae</taxon>
        <taxon>Acorus</taxon>
    </lineage>
</organism>
<evidence type="ECO:0000313" key="1">
    <source>
        <dbReference type="EMBL" id="KAK1285804.1"/>
    </source>
</evidence>
<keyword evidence="2" id="KW-1185">Reference proteome</keyword>
<reference evidence="1" key="2">
    <citation type="submission" date="2023-06" db="EMBL/GenBank/DDBJ databases">
        <authorList>
            <person name="Ma L."/>
            <person name="Liu K.-W."/>
            <person name="Li Z."/>
            <person name="Hsiao Y.-Y."/>
            <person name="Qi Y."/>
            <person name="Fu T."/>
            <person name="Tang G."/>
            <person name="Zhang D."/>
            <person name="Sun W.-H."/>
            <person name="Liu D.-K."/>
            <person name="Li Y."/>
            <person name="Chen G.-Z."/>
            <person name="Liu X.-D."/>
            <person name="Liao X.-Y."/>
            <person name="Jiang Y.-T."/>
            <person name="Yu X."/>
            <person name="Hao Y."/>
            <person name="Huang J."/>
            <person name="Zhao X.-W."/>
            <person name="Ke S."/>
            <person name="Chen Y.-Y."/>
            <person name="Wu W.-L."/>
            <person name="Hsu J.-L."/>
            <person name="Lin Y.-F."/>
            <person name="Huang M.-D."/>
            <person name="Li C.-Y."/>
            <person name="Huang L."/>
            <person name="Wang Z.-W."/>
            <person name="Zhao X."/>
            <person name="Zhong W.-Y."/>
            <person name="Peng D.-H."/>
            <person name="Ahmad S."/>
            <person name="Lan S."/>
            <person name="Zhang J.-S."/>
            <person name="Tsai W.-C."/>
            <person name="Van De Peer Y."/>
            <person name="Liu Z.-J."/>
        </authorList>
    </citation>
    <scope>NUCLEOTIDE SEQUENCE</scope>
    <source>
        <strain evidence="1">CP</strain>
        <tissue evidence="1">Leaves</tissue>
    </source>
</reference>